<dbReference type="PANTHER" id="PTHR11839">
    <property type="entry name" value="UDP/ADP-SUGAR PYROPHOSPHATASE"/>
    <property type="match status" value="1"/>
</dbReference>
<comment type="caution">
    <text evidence="3">The sequence shown here is derived from an EMBL/GenBank/DDBJ whole genome shotgun (WGS) entry which is preliminary data.</text>
</comment>
<dbReference type="InterPro" id="IPR020084">
    <property type="entry name" value="NUDIX_hydrolase_CS"/>
</dbReference>
<dbReference type="STRING" id="1121305.CLCOL_07570"/>
<dbReference type="GO" id="GO:0047631">
    <property type="term" value="F:ADP-ribose diphosphatase activity"/>
    <property type="evidence" value="ECO:0007669"/>
    <property type="project" value="UniProtKB-EC"/>
</dbReference>
<evidence type="ECO:0000313" key="4">
    <source>
        <dbReference type="Proteomes" id="UP000075374"/>
    </source>
</evidence>
<proteinExistence type="predicted"/>
<dbReference type="EC" id="3.6.1.13" evidence="3"/>
<dbReference type="CDD" id="cd03424">
    <property type="entry name" value="NUDIX_ADPRase_Nudt5_UGPPase_Nudt14"/>
    <property type="match status" value="1"/>
</dbReference>
<dbReference type="Proteomes" id="UP000075374">
    <property type="component" value="Unassembled WGS sequence"/>
</dbReference>
<dbReference type="PROSITE" id="PS00893">
    <property type="entry name" value="NUDIX_BOX"/>
    <property type="match status" value="1"/>
</dbReference>
<evidence type="ECO:0000256" key="1">
    <source>
        <dbReference type="ARBA" id="ARBA00022801"/>
    </source>
</evidence>
<dbReference type="GO" id="GO:0006753">
    <property type="term" value="P:nucleoside phosphate metabolic process"/>
    <property type="evidence" value="ECO:0007669"/>
    <property type="project" value="TreeGrafter"/>
</dbReference>
<reference evidence="3 4" key="1">
    <citation type="submission" date="2016-02" db="EMBL/GenBank/DDBJ databases">
        <title>Genome sequence of Clostridium colicanis DSM 13634.</title>
        <authorList>
            <person name="Poehlein A."/>
            <person name="Daniel R."/>
        </authorList>
    </citation>
    <scope>NUCLEOTIDE SEQUENCE [LARGE SCALE GENOMIC DNA]</scope>
    <source>
        <strain evidence="3 4">DSM 13634</strain>
    </source>
</reference>
<dbReference type="Gene3D" id="3.90.79.10">
    <property type="entry name" value="Nucleoside Triphosphate Pyrophosphohydrolase"/>
    <property type="match status" value="1"/>
</dbReference>
<organism evidence="3 4">
    <name type="scientific">Clostridium colicanis DSM 13634</name>
    <dbReference type="NCBI Taxonomy" id="1121305"/>
    <lineage>
        <taxon>Bacteria</taxon>
        <taxon>Bacillati</taxon>
        <taxon>Bacillota</taxon>
        <taxon>Clostridia</taxon>
        <taxon>Eubacteriales</taxon>
        <taxon>Clostridiaceae</taxon>
        <taxon>Clostridium</taxon>
    </lineage>
</organism>
<evidence type="ECO:0000313" key="3">
    <source>
        <dbReference type="EMBL" id="KYH29526.1"/>
    </source>
</evidence>
<keyword evidence="1 3" id="KW-0378">Hydrolase</keyword>
<gene>
    <name evidence="3" type="primary">nudF</name>
    <name evidence="3" type="ORF">CLCOL_07570</name>
</gene>
<dbReference type="SUPFAM" id="SSF55811">
    <property type="entry name" value="Nudix"/>
    <property type="match status" value="1"/>
</dbReference>
<sequence length="208" mass="23514">MGRTKINKIETLANTKFLSLYDAEYINKKGNIKHWTMASRKTKETLEAQIFDNKKEKIDAVVIVALHKDLNKLVLLKQFRVPVNDYLYELPAGLIDEGEDVLTAAERELKEETGLKFIAIDSSKKIVPIYASGGMTDESMALVYCLCEGEVSSEYLEEDEDIEVMLVSQEEAKAMLEKGLKFDAKAYLALQNFIKIGKDIVNVNINLK</sequence>
<keyword evidence="4" id="KW-1185">Reference proteome</keyword>
<dbReference type="RefSeq" id="WP_061857676.1">
    <property type="nucleotide sequence ID" value="NZ_LTBB01000003.1"/>
</dbReference>
<protein>
    <submittedName>
        <fullName evidence="3">ADP-ribose pyrophosphatase</fullName>
        <ecNumber evidence="3">3.6.1.13</ecNumber>
    </submittedName>
</protein>
<dbReference type="GO" id="GO:0019693">
    <property type="term" value="P:ribose phosphate metabolic process"/>
    <property type="evidence" value="ECO:0007669"/>
    <property type="project" value="TreeGrafter"/>
</dbReference>
<dbReference type="InterPro" id="IPR000086">
    <property type="entry name" value="NUDIX_hydrolase_dom"/>
</dbReference>
<dbReference type="EMBL" id="LTBB01000003">
    <property type="protein sequence ID" value="KYH29526.1"/>
    <property type="molecule type" value="Genomic_DNA"/>
</dbReference>
<dbReference type="AlphaFoldDB" id="A0A151APG4"/>
<dbReference type="PATRIC" id="fig|1121305.3.peg.768"/>
<name>A0A151APG4_9CLOT</name>
<accession>A0A151APG4</accession>
<evidence type="ECO:0000259" key="2">
    <source>
        <dbReference type="PROSITE" id="PS51462"/>
    </source>
</evidence>
<dbReference type="Pfam" id="PF00293">
    <property type="entry name" value="NUDIX"/>
    <property type="match status" value="1"/>
</dbReference>
<feature type="domain" description="Nudix hydrolase" evidence="2">
    <location>
        <begin position="56"/>
        <end position="189"/>
    </location>
</feature>
<dbReference type="InterPro" id="IPR015797">
    <property type="entry name" value="NUDIX_hydrolase-like_dom_sf"/>
</dbReference>
<dbReference type="PROSITE" id="PS51462">
    <property type="entry name" value="NUDIX"/>
    <property type="match status" value="1"/>
</dbReference>
<dbReference type="PANTHER" id="PTHR11839:SF1">
    <property type="entry name" value="ADP-SUGAR PYROPHOSPHATASE"/>
    <property type="match status" value="1"/>
</dbReference>